<dbReference type="Pfam" id="PF01695">
    <property type="entry name" value="IstB_IS21"/>
    <property type="match status" value="1"/>
</dbReference>
<dbReference type="InterPro" id="IPR003593">
    <property type="entry name" value="AAA+_ATPase"/>
</dbReference>
<dbReference type="SUPFAM" id="SSF52540">
    <property type="entry name" value="P-loop containing nucleoside triphosphate hydrolases"/>
    <property type="match status" value="1"/>
</dbReference>
<dbReference type="PANTHER" id="PTHR30050:SF4">
    <property type="entry name" value="ATP-BINDING PROTEIN RV3427C IN INSERTION SEQUENCE-RELATED"/>
    <property type="match status" value="1"/>
</dbReference>
<dbReference type="OrthoDB" id="1634151at2"/>
<dbReference type="PANTHER" id="PTHR30050">
    <property type="entry name" value="CHROMOSOMAL REPLICATION INITIATOR PROTEIN DNAA"/>
    <property type="match status" value="1"/>
</dbReference>
<protein>
    <submittedName>
        <fullName evidence="2">DNA replication protein DnaC</fullName>
    </submittedName>
</protein>
<dbReference type="CDD" id="cd00009">
    <property type="entry name" value="AAA"/>
    <property type="match status" value="1"/>
</dbReference>
<evidence type="ECO:0000259" key="1">
    <source>
        <dbReference type="SMART" id="SM00382"/>
    </source>
</evidence>
<name>A0A1M6GQ82_9FIRM</name>
<dbReference type="EMBL" id="FQYW01000036">
    <property type="protein sequence ID" value="SHJ12134.1"/>
    <property type="molecule type" value="Genomic_DNA"/>
</dbReference>
<dbReference type="GO" id="GO:0006260">
    <property type="term" value="P:DNA replication"/>
    <property type="evidence" value="ECO:0007669"/>
    <property type="project" value="TreeGrafter"/>
</dbReference>
<dbReference type="SMART" id="SM00382">
    <property type="entry name" value="AAA"/>
    <property type="match status" value="1"/>
</dbReference>
<dbReference type="Gene3D" id="3.40.50.300">
    <property type="entry name" value="P-loop containing nucleotide triphosphate hydrolases"/>
    <property type="match status" value="1"/>
</dbReference>
<evidence type="ECO:0000313" key="2">
    <source>
        <dbReference type="EMBL" id="SHJ12134.1"/>
    </source>
</evidence>
<dbReference type="PIRSF" id="PIRSF003073">
    <property type="entry name" value="DNAC_TnpB_IstB"/>
    <property type="match status" value="1"/>
</dbReference>
<dbReference type="Proteomes" id="UP000191240">
    <property type="component" value="Unassembled WGS sequence"/>
</dbReference>
<evidence type="ECO:0000313" key="3">
    <source>
        <dbReference type="Proteomes" id="UP000191240"/>
    </source>
</evidence>
<dbReference type="InterPro" id="IPR027417">
    <property type="entry name" value="P-loop_NTPase"/>
</dbReference>
<dbReference type="RefSeq" id="WP_052212404.1">
    <property type="nucleotide sequence ID" value="NZ_FQYW01000036.1"/>
</dbReference>
<dbReference type="InterPro" id="IPR028350">
    <property type="entry name" value="DNAC/IstB-like"/>
</dbReference>
<proteinExistence type="predicted"/>
<dbReference type="GO" id="GO:0005524">
    <property type="term" value="F:ATP binding"/>
    <property type="evidence" value="ECO:0007669"/>
    <property type="project" value="InterPro"/>
</dbReference>
<reference evidence="2 3" key="1">
    <citation type="submission" date="2016-11" db="EMBL/GenBank/DDBJ databases">
        <authorList>
            <person name="Jaros S."/>
            <person name="Januszkiewicz K."/>
            <person name="Wedrychowicz H."/>
        </authorList>
    </citation>
    <scope>NUCLEOTIDE SEQUENCE [LARGE SCALE GENOMIC DNA]</scope>
    <source>
        <strain evidence="2 3">DSM 3074</strain>
    </source>
</reference>
<dbReference type="AlphaFoldDB" id="A0A1M6GQ82"/>
<gene>
    <name evidence="2" type="ORF">SAMN02745671_02735</name>
</gene>
<accession>A0A1M6GQ82</accession>
<sequence>MTDIFENINDCCVKLKIDLCGAELAKIAADGNYTAETMEALSHLFTYLSTKKDAAMVQDILNKSRLPKSAPKTFDNFDFTRIRGQDVERIKGISSLATLHSGSNITFVGPPGIGKTHLAQAYGYECAQRRIKVYFIKATELRDKFNRARKSGSTASCVNTLVRYQCLIIDEIGHCKFDKENTMLFFDVIDRRYNKEGMFNTVFTSNKQPSQWKECFEEEDALLCSLDRIFDNAIVFNLKGKSYRGRKLKVVNVQVDNLNHEDK</sequence>
<organism evidence="2 3">
    <name type="scientific">Anaerovibrio lipolyticus DSM 3074</name>
    <dbReference type="NCBI Taxonomy" id="1120997"/>
    <lineage>
        <taxon>Bacteria</taxon>
        <taxon>Bacillati</taxon>
        <taxon>Bacillota</taxon>
        <taxon>Negativicutes</taxon>
        <taxon>Selenomonadales</taxon>
        <taxon>Selenomonadaceae</taxon>
        <taxon>Anaerovibrio</taxon>
    </lineage>
</organism>
<feature type="domain" description="AAA+ ATPase" evidence="1">
    <location>
        <begin position="101"/>
        <end position="236"/>
    </location>
</feature>
<dbReference type="InterPro" id="IPR002611">
    <property type="entry name" value="IstB_ATP-bd"/>
</dbReference>